<evidence type="ECO:0000256" key="2">
    <source>
        <dbReference type="ARBA" id="ARBA00022450"/>
    </source>
</evidence>
<dbReference type="Proteomes" id="UP001597110">
    <property type="component" value="Unassembled WGS sequence"/>
</dbReference>
<name>A0ABW2YH65_9GAMM</name>
<dbReference type="PROSITE" id="PS00455">
    <property type="entry name" value="AMP_BINDING"/>
    <property type="match status" value="1"/>
</dbReference>
<dbReference type="InterPro" id="IPR029058">
    <property type="entry name" value="AB_hydrolase_fold"/>
</dbReference>
<dbReference type="Pfam" id="PF00501">
    <property type="entry name" value="AMP-binding"/>
    <property type="match status" value="1"/>
</dbReference>
<dbReference type="InterPro" id="IPR025110">
    <property type="entry name" value="AMP-bd_C"/>
</dbReference>
<feature type="region of interest" description="Disordered" evidence="4">
    <location>
        <begin position="24"/>
        <end position="43"/>
    </location>
</feature>
<dbReference type="Gene3D" id="3.40.50.1820">
    <property type="entry name" value="alpha/beta hydrolase"/>
    <property type="match status" value="1"/>
</dbReference>
<dbReference type="RefSeq" id="WP_386826335.1">
    <property type="nucleotide sequence ID" value="NZ_JBHTIF010000006.1"/>
</dbReference>
<dbReference type="InterPro" id="IPR006162">
    <property type="entry name" value="Ppantetheine_attach_site"/>
</dbReference>
<dbReference type="InterPro" id="IPR010071">
    <property type="entry name" value="AA_adenyl_dom"/>
</dbReference>
<dbReference type="NCBIfam" id="TIGR01733">
    <property type="entry name" value="AA-adenyl-dom"/>
    <property type="match status" value="1"/>
</dbReference>
<reference evidence="7" key="1">
    <citation type="journal article" date="2019" name="Int. J. Syst. Evol. Microbiol.">
        <title>The Global Catalogue of Microorganisms (GCM) 10K type strain sequencing project: providing services to taxonomists for standard genome sequencing and annotation.</title>
        <authorList>
            <consortium name="The Broad Institute Genomics Platform"/>
            <consortium name="The Broad Institute Genome Sequencing Center for Infectious Disease"/>
            <person name="Wu L."/>
            <person name="Ma J."/>
        </authorList>
    </citation>
    <scope>NUCLEOTIDE SEQUENCE [LARGE SCALE GENOMIC DNA]</scope>
    <source>
        <strain evidence="7">CCUG 55585</strain>
    </source>
</reference>
<keyword evidence="7" id="KW-1185">Reference proteome</keyword>
<comment type="cofactor">
    <cofactor evidence="1">
        <name>pantetheine 4'-phosphate</name>
        <dbReference type="ChEBI" id="CHEBI:47942"/>
    </cofactor>
</comment>
<dbReference type="SMART" id="SM00823">
    <property type="entry name" value="PKS_PP"/>
    <property type="match status" value="1"/>
</dbReference>
<evidence type="ECO:0000256" key="3">
    <source>
        <dbReference type="ARBA" id="ARBA00022553"/>
    </source>
</evidence>
<dbReference type="InterPro" id="IPR023213">
    <property type="entry name" value="CAT-like_dom_sf"/>
</dbReference>
<sequence length="1115" mass="121593">MSELDRRLSGLSAEKRALLMQQLARRSGAPAQQDIGRRPRPERLPLSSAQQRLWILDRLDPGNSVYNVTAVTRLIGQLDVDALTRTLGEIMRRHESLRTVFVQDAEGPMQRILPPVPMPLDRHDLTDLPAEARADRARAMAKQDAVAPFDLERGPMLRAQLLHLDDDQWQLAISAHHIAIDGWSMGVIFRELAALYPAFLAGEPSPLPELPLQYVDYTLWQRDEAEGSAMRAHLDYWTGRFQSLPPVLDIPGDRPRPAVQSYRGDVFMHVLPLPLLEGMRQLSRQEGATPFMVFLAAFQTLLYRYSGQDDIVVGVGNANRPRRELEALVGFFINTLPMRTDLSGNPTFRELLAQVRATTLDSYAHQDLPFERLLESVNVERSLSHNPLFQTMVFYQNFPDPGLQLPGLRLENVPIENAHSGTARADLTIFASEHESGLRLLMEYATDLFDADTVQAFARHLQTLLAAAVADPACRIDQIAILPDDERQRMLVEWNRTTRALPPQATLHGLFEAQAARTPQAVAVVQGDAVVSYAELDAQAGAVAARLRAHGVGPGAMVGLYLERTPRMLAALLGVLKAGAAYVPLDPGFPRERIACMLEDAAAPVVIADAAIASQLPPGAHALLHAGEILDGAALGGAALDAAVVADADETAYVLFTSGSTGRPKGVRVPHRATVNFLASMARAPGLGPDDTLCAITTLSFDIALLELMLPLTVGARVALADRATASEGEALARLLDAVDATVMQATPATWRMLLDAGWRGRPGMRLLCGGEALPRELADRLLGCGSELWNVYGPTETTVWSTIERVQPGEGAVSIGRPIDNTEVYVVDARMQPVPAGVPGELLIGGLGVAQGYLDRPELTREKFIADPFGPRAGGRLYRTGDLARWRRDGTLDVIGRIDHQVKLRGFRIELGEIESVLLARDDVAEAVVVCREDRPGDKRLVAYVVPAAGAALDIAALRATARDRLPDYMVPSAWMALERMPLTPNGKVDRRALPPPEASEAEEHAYVAPRTPEESDLAAIWAEVLGKPRVGVHDNFFELGGHSLLANQLVSRMQKRFGTDIGLRMVFEAPTVAEFAEKLLQMRLGAIDESALAGMLDQLEGLSEAEILELLGS</sequence>
<dbReference type="PANTHER" id="PTHR45527">
    <property type="entry name" value="NONRIBOSOMAL PEPTIDE SYNTHETASE"/>
    <property type="match status" value="1"/>
</dbReference>
<organism evidence="6 7">
    <name type="scientific">Lysobacter brunescens</name>
    <dbReference type="NCBI Taxonomy" id="262323"/>
    <lineage>
        <taxon>Bacteria</taxon>
        <taxon>Pseudomonadati</taxon>
        <taxon>Pseudomonadota</taxon>
        <taxon>Gammaproteobacteria</taxon>
        <taxon>Lysobacterales</taxon>
        <taxon>Lysobacteraceae</taxon>
        <taxon>Lysobacter</taxon>
    </lineage>
</organism>
<evidence type="ECO:0000313" key="7">
    <source>
        <dbReference type="Proteomes" id="UP001597110"/>
    </source>
</evidence>
<comment type="caution">
    <text evidence="6">The sequence shown here is derived from an EMBL/GenBank/DDBJ whole genome shotgun (WGS) entry which is preliminary data.</text>
</comment>
<accession>A0ABW2YH65</accession>
<dbReference type="PROSITE" id="PS50075">
    <property type="entry name" value="CARRIER"/>
    <property type="match status" value="1"/>
</dbReference>
<gene>
    <name evidence="6" type="ORF">ACFQ0E_18325</name>
</gene>
<feature type="domain" description="Carrier" evidence="5">
    <location>
        <begin position="1010"/>
        <end position="1085"/>
    </location>
</feature>
<evidence type="ECO:0000259" key="5">
    <source>
        <dbReference type="PROSITE" id="PS50075"/>
    </source>
</evidence>
<proteinExistence type="predicted"/>
<dbReference type="Pfam" id="PF13193">
    <property type="entry name" value="AMP-binding_C"/>
    <property type="match status" value="1"/>
</dbReference>
<dbReference type="Gene3D" id="3.30.559.10">
    <property type="entry name" value="Chloramphenicol acetyltransferase-like domain"/>
    <property type="match status" value="1"/>
</dbReference>
<dbReference type="PANTHER" id="PTHR45527:SF1">
    <property type="entry name" value="FATTY ACID SYNTHASE"/>
    <property type="match status" value="1"/>
</dbReference>
<dbReference type="SUPFAM" id="SSF47336">
    <property type="entry name" value="ACP-like"/>
    <property type="match status" value="1"/>
</dbReference>
<dbReference type="Gene3D" id="3.40.50.980">
    <property type="match status" value="2"/>
</dbReference>
<dbReference type="InterPro" id="IPR045851">
    <property type="entry name" value="AMP-bd_C_sf"/>
</dbReference>
<dbReference type="InterPro" id="IPR001242">
    <property type="entry name" value="Condensation_dom"/>
</dbReference>
<dbReference type="InterPro" id="IPR000873">
    <property type="entry name" value="AMP-dep_synth/lig_dom"/>
</dbReference>
<dbReference type="CDD" id="cd12116">
    <property type="entry name" value="A_NRPS_Ta1_like"/>
    <property type="match status" value="1"/>
</dbReference>
<dbReference type="SUPFAM" id="SSF56801">
    <property type="entry name" value="Acetyl-CoA synthetase-like"/>
    <property type="match status" value="1"/>
</dbReference>
<evidence type="ECO:0000256" key="4">
    <source>
        <dbReference type="SAM" id="MobiDB-lite"/>
    </source>
</evidence>
<dbReference type="InterPro" id="IPR020845">
    <property type="entry name" value="AMP-binding_CS"/>
</dbReference>
<keyword evidence="3" id="KW-0597">Phosphoprotein</keyword>
<dbReference type="Pfam" id="PF00550">
    <property type="entry name" value="PP-binding"/>
    <property type="match status" value="1"/>
</dbReference>
<dbReference type="CDD" id="cd19531">
    <property type="entry name" value="LCL_NRPS-like"/>
    <property type="match status" value="1"/>
</dbReference>
<dbReference type="Gene3D" id="3.30.559.30">
    <property type="entry name" value="Nonribosomal peptide synthetase, condensation domain"/>
    <property type="match status" value="1"/>
</dbReference>
<dbReference type="Gene3D" id="2.30.38.10">
    <property type="entry name" value="Luciferase, Domain 3"/>
    <property type="match status" value="1"/>
</dbReference>
<keyword evidence="2" id="KW-0596">Phosphopantetheine</keyword>
<evidence type="ECO:0000256" key="1">
    <source>
        <dbReference type="ARBA" id="ARBA00001957"/>
    </source>
</evidence>
<dbReference type="InterPro" id="IPR020806">
    <property type="entry name" value="PKS_PP-bd"/>
</dbReference>
<dbReference type="InterPro" id="IPR009081">
    <property type="entry name" value="PP-bd_ACP"/>
</dbReference>
<evidence type="ECO:0000313" key="6">
    <source>
        <dbReference type="EMBL" id="MFD0727554.1"/>
    </source>
</evidence>
<dbReference type="PROSITE" id="PS00012">
    <property type="entry name" value="PHOSPHOPANTETHEINE"/>
    <property type="match status" value="1"/>
</dbReference>
<dbReference type="Gene3D" id="3.30.300.30">
    <property type="match status" value="1"/>
</dbReference>
<dbReference type="SUPFAM" id="SSF52777">
    <property type="entry name" value="CoA-dependent acyltransferases"/>
    <property type="match status" value="2"/>
</dbReference>
<dbReference type="InterPro" id="IPR036736">
    <property type="entry name" value="ACP-like_sf"/>
</dbReference>
<dbReference type="EMBL" id="JBHTIF010000006">
    <property type="protein sequence ID" value="MFD0727554.1"/>
    <property type="molecule type" value="Genomic_DNA"/>
</dbReference>
<dbReference type="Pfam" id="PF00668">
    <property type="entry name" value="Condensation"/>
    <property type="match status" value="1"/>
</dbReference>
<protein>
    <submittedName>
        <fullName evidence="6">Amino acid adenylation domain-containing protein</fullName>
    </submittedName>
</protein>